<evidence type="ECO:0000313" key="7">
    <source>
        <dbReference type="Proteomes" id="UP000006727"/>
    </source>
</evidence>
<feature type="compositionally biased region" description="Low complexity" evidence="3">
    <location>
        <begin position="42"/>
        <end position="57"/>
    </location>
</feature>
<evidence type="ECO:0000256" key="3">
    <source>
        <dbReference type="SAM" id="MobiDB-lite"/>
    </source>
</evidence>
<feature type="domain" description="DUF4200" evidence="4">
    <location>
        <begin position="271"/>
        <end position="388"/>
    </location>
</feature>
<evidence type="ECO:0000313" key="5">
    <source>
        <dbReference type="EMBL" id="PNR38898.1"/>
    </source>
</evidence>
<dbReference type="Proteomes" id="UP000006727">
    <property type="component" value="Chromosome 15"/>
</dbReference>
<dbReference type="EnsemblPlants" id="Pp3c15_1630V3.2">
    <property type="protein sequence ID" value="Pp3c15_1630V3.2"/>
    <property type="gene ID" value="Pp3c15_1630"/>
</dbReference>
<evidence type="ECO:0000256" key="1">
    <source>
        <dbReference type="ARBA" id="ARBA00023054"/>
    </source>
</evidence>
<feature type="coiled-coil region" evidence="2">
    <location>
        <begin position="285"/>
        <end position="312"/>
    </location>
</feature>
<evidence type="ECO:0000313" key="6">
    <source>
        <dbReference type="EnsemblPlants" id="Pp3c15_1630V3.1"/>
    </source>
</evidence>
<dbReference type="Gramene" id="Pp3c15_1630V3.1">
    <property type="protein sequence ID" value="Pp3c15_1630V3.1"/>
    <property type="gene ID" value="Pp3c15_1630"/>
</dbReference>
<protein>
    <recommendedName>
        <fullName evidence="4">DUF4200 domain-containing protein</fullName>
    </recommendedName>
</protein>
<reference evidence="6" key="3">
    <citation type="submission" date="2020-12" db="UniProtKB">
        <authorList>
            <consortium name="EnsemblPlants"/>
        </authorList>
    </citation>
    <scope>IDENTIFICATION</scope>
</reference>
<dbReference type="AlphaFoldDB" id="A0A2K1JBK8"/>
<dbReference type="EMBL" id="ABEU02000015">
    <property type="protein sequence ID" value="PNR38898.1"/>
    <property type="molecule type" value="Genomic_DNA"/>
</dbReference>
<reference evidence="5 7" key="2">
    <citation type="journal article" date="2018" name="Plant J.">
        <title>The Physcomitrella patens chromosome-scale assembly reveals moss genome structure and evolution.</title>
        <authorList>
            <person name="Lang D."/>
            <person name="Ullrich K.K."/>
            <person name="Murat F."/>
            <person name="Fuchs J."/>
            <person name="Jenkins J."/>
            <person name="Haas F.B."/>
            <person name="Piednoel M."/>
            <person name="Gundlach H."/>
            <person name="Van Bel M."/>
            <person name="Meyberg R."/>
            <person name="Vives C."/>
            <person name="Morata J."/>
            <person name="Symeonidi A."/>
            <person name="Hiss M."/>
            <person name="Muchero W."/>
            <person name="Kamisugi Y."/>
            <person name="Saleh O."/>
            <person name="Blanc G."/>
            <person name="Decker E.L."/>
            <person name="van Gessel N."/>
            <person name="Grimwood J."/>
            <person name="Hayes R.D."/>
            <person name="Graham S.W."/>
            <person name="Gunter L.E."/>
            <person name="McDaniel S.F."/>
            <person name="Hoernstein S.N.W."/>
            <person name="Larsson A."/>
            <person name="Li F.W."/>
            <person name="Perroud P.F."/>
            <person name="Phillips J."/>
            <person name="Ranjan P."/>
            <person name="Rokshar D.S."/>
            <person name="Rothfels C.J."/>
            <person name="Schneider L."/>
            <person name="Shu S."/>
            <person name="Stevenson D.W."/>
            <person name="Thummler F."/>
            <person name="Tillich M."/>
            <person name="Villarreal Aguilar J.C."/>
            <person name="Widiez T."/>
            <person name="Wong G.K."/>
            <person name="Wymore A."/>
            <person name="Zhang Y."/>
            <person name="Zimmer A.D."/>
            <person name="Quatrano R.S."/>
            <person name="Mayer K.F.X."/>
            <person name="Goodstein D."/>
            <person name="Casacuberta J.M."/>
            <person name="Vandepoele K."/>
            <person name="Reski R."/>
            <person name="Cuming A.C."/>
            <person name="Tuskan G.A."/>
            <person name="Maumus F."/>
            <person name="Salse J."/>
            <person name="Schmutz J."/>
            <person name="Rensing S.A."/>
        </authorList>
    </citation>
    <scope>NUCLEOTIDE SEQUENCE [LARGE SCALE GENOMIC DNA]</scope>
    <source>
        <strain evidence="6 7">cv. Gransden 2004</strain>
    </source>
</reference>
<evidence type="ECO:0000259" key="4">
    <source>
        <dbReference type="Pfam" id="PF13863"/>
    </source>
</evidence>
<name>A0A2K1JBK8_PHYPA</name>
<dbReference type="PANTHER" id="PTHR21683">
    <property type="entry name" value="COILED-COIL DOMAIN-CONTAINING PROTEIN 42 LIKE-2-LIKE-RELATED"/>
    <property type="match status" value="1"/>
</dbReference>
<gene>
    <name evidence="6" type="primary">LOC112292511</name>
    <name evidence="5" type="ORF">PHYPA_019176</name>
</gene>
<dbReference type="Gramene" id="Pp3c15_1630V3.2">
    <property type="protein sequence ID" value="Pp3c15_1630V3.2"/>
    <property type="gene ID" value="Pp3c15_1630"/>
</dbReference>
<dbReference type="PANTHER" id="PTHR21683:SF3">
    <property type="entry name" value="CILIA AND FLAGELLA ASSOCIATED PROTEIN 100"/>
    <property type="match status" value="1"/>
</dbReference>
<feature type="region of interest" description="Disordered" evidence="3">
    <location>
        <begin position="1"/>
        <end position="72"/>
    </location>
</feature>
<dbReference type="EnsemblPlants" id="Pp3c15_1630V3.1">
    <property type="protein sequence ID" value="Pp3c15_1630V3.1"/>
    <property type="gene ID" value="Pp3c15_1630"/>
</dbReference>
<proteinExistence type="predicted"/>
<dbReference type="GO" id="GO:0005856">
    <property type="term" value="C:cytoskeleton"/>
    <property type="evidence" value="ECO:0007669"/>
    <property type="project" value="UniProtKB-ARBA"/>
</dbReference>
<accession>A0A2K1JBK8</accession>
<dbReference type="InterPro" id="IPR025252">
    <property type="entry name" value="DUF4200"/>
</dbReference>
<sequence length="601" mass="68947">MASSDLIESPLGTPIPYVPPSRGGSIVRRRWPSVRASAARKSGLSLSTGTRSSLNGGPPSSRKSRAKSGDLKLRSVSQVQTFFKERTLSKADASIRDRTASEGHLFLKALATDAPFLETFKREPPLSKESSSSSEEYEGILDEELTGLNKKAKDLEAGGIKLSPPESELDDVCIEWAKMPFVMPSDEKVYHIRALSKKKEREDAQRDMFRSVQDKTTFASRSAAFVGSERLKNELKAMDQEMEQLLLSLKQQPPMLQTCYYHRDKENLQEFVAKKREIFFVQMSLDTKRSEIRKLEERIFQREEALRKSEEMLEEDSIEFDAFLKKNDEKMQEALKKAEKNTKLKQDKVMEIKKLNTEMGIVRAEVSKYEEQLEDCKKYKEFLVRLTPFEWFEEQAILKSEREEQRRNLASQGVTTPTEPEEEEEVTYFQHPHQALQAQVRLEDEKQATLKRNASLNVEGTEHEITFEMLCTKVLSTYLRCGMDPDPSLGTLQMLSMIEQRMEDGLQMLKGIPQEFMKATEKAREKERREKAREDNMTALAAALEERRRKALARSKAPIPKRIGKPPMPRSFLPPKKKKEGVDKSGESDDAEFAEFLGRDY</sequence>
<dbReference type="PaxDb" id="3218-PP1S124_10V6.1"/>
<dbReference type="InterPro" id="IPR051147">
    <property type="entry name" value="CFAP_domain-containing"/>
</dbReference>
<organism evidence="5">
    <name type="scientific">Physcomitrium patens</name>
    <name type="common">Spreading-leaved earth moss</name>
    <name type="synonym">Physcomitrella patens</name>
    <dbReference type="NCBI Taxonomy" id="3218"/>
    <lineage>
        <taxon>Eukaryota</taxon>
        <taxon>Viridiplantae</taxon>
        <taxon>Streptophyta</taxon>
        <taxon>Embryophyta</taxon>
        <taxon>Bryophyta</taxon>
        <taxon>Bryophytina</taxon>
        <taxon>Bryopsida</taxon>
        <taxon>Funariidae</taxon>
        <taxon>Funariales</taxon>
        <taxon>Funariaceae</taxon>
        <taxon>Physcomitrium</taxon>
    </lineage>
</organism>
<dbReference type="STRING" id="3218.A0A2K1JBK8"/>
<keyword evidence="1 2" id="KW-0175">Coiled coil</keyword>
<feature type="region of interest" description="Disordered" evidence="3">
    <location>
        <begin position="403"/>
        <end position="424"/>
    </location>
</feature>
<reference evidence="5 7" key="1">
    <citation type="journal article" date="2008" name="Science">
        <title>The Physcomitrella genome reveals evolutionary insights into the conquest of land by plants.</title>
        <authorList>
            <person name="Rensing S."/>
            <person name="Lang D."/>
            <person name="Zimmer A."/>
            <person name="Terry A."/>
            <person name="Salamov A."/>
            <person name="Shapiro H."/>
            <person name="Nishiyama T."/>
            <person name="Perroud P.-F."/>
            <person name="Lindquist E."/>
            <person name="Kamisugi Y."/>
            <person name="Tanahashi T."/>
            <person name="Sakakibara K."/>
            <person name="Fujita T."/>
            <person name="Oishi K."/>
            <person name="Shin-I T."/>
            <person name="Kuroki Y."/>
            <person name="Toyoda A."/>
            <person name="Suzuki Y."/>
            <person name="Hashimoto A."/>
            <person name="Yamaguchi K."/>
            <person name="Sugano A."/>
            <person name="Kohara Y."/>
            <person name="Fujiyama A."/>
            <person name="Anterola A."/>
            <person name="Aoki S."/>
            <person name="Ashton N."/>
            <person name="Barbazuk W.B."/>
            <person name="Barker E."/>
            <person name="Bennetzen J."/>
            <person name="Bezanilla M."/>
            <person name="Blankenship R."/>
            <person name="Cho S.H."/>
            <person name="Dutcher S."/>
            <person name="Estelle M."/>
            <person name="Fawcett J.A."/>
            <person name="Gundlach H."/>
            <person name="Hanada K."/>
            <person name="Heyl A."/>
            <person name="Hicks K.A."/>
            <person name="Hugh J."/>
            <person name="Lohr M."/>
            <person name="Mayer K."/>
            <person name="Melkozernov A."/>
            <person name="Murata T."/>
            <person name="Nelson D."/>
            <person name="Pils B."/>
            <person name="Prigge M."/>
            <person name="Reiss B."/>
            <person name="Renner T."/>
            <person name="Rombauts S."/>
            <person name="Rushton P."/>
            <person name="Sanderfoot A."/>
            <person name="Schween G."/>
            <person name="Shiu S.-H."/>
            <person name="Stueber K."/>
            <person name="Theodoulou F.L."/>
            <person name="Tu H."/>
            <person name="Van de Peer Y."/>
            <person name="Verrier P.J."/>
            <person name="Waters E."/>
            <person name="Wood A."/>
            <person name="Yang L."/>
            <person name="Cove D."/>
            <person name="Cuming A."/>
            <person name="Hasebe M."/>
            <person name="Lucas S."/>
            <person name="Mishler D.B."/>
            <person name="Reski R."/>
            <person name="Grigoriev I."/>
            <person name="Quatrano R.S."/>
            <person name="Boore J.L."/>
        </authorList>
    </citation>
    <scope>NUCLEOTIDE SEQUENCE [LARGE SCALE GENOMIC DNA]</scope>
    <source>
        <strain evidence="6 7">cv. Gransden 2004</strain>
    </source>
</reference>
<dbReference type="Pfam" id="PF13863">
    <property type="entry name" value="DUF4200"/>
    <property type="match status" value="1"/>
</dbReference>
<feature type="region of interest" description="Disordered" evidence="3">
    <location>
        <begin position="547"/>
        <end position="601"/>
    </location>
</feature>
<evidence type="ECO:0000256" key="2">
    <source>
        <dbReference type="SAM" id="Coils"/>
    </source>
</evidence>
<keyword evidence="7" id="KW-1185">Reference proteome</keyword>